<dbReference type="InterPro" id="IPR008030">
    <property type="entry name" value="NmrA-like"/>
</dbReference>
<gene>
    <name evidence="2" type="ORF">PPGU16_55810</name>
</gene>
<organism evidence="2 3">
    <name type="scientific">Paraburkholderia largidicola</name>
    <dbReference type="NCBI Taxonomy" id="3014751"/>
    <lineage>
        <taxon>Bacteria</taxon>
        <taxon>Pseudomonadati</taxon>
        <taxon>Pseudomonadota</taxon>
        <taxon>Betaproteobacteria</taxon>
        <taxon>Burkholderiales</taxon>
        <taxon>Burkholderiaceae</taxon>
        <taxon>Paraburkholderia</taxon>
    </lineage>
</organism>
<evidence type="ECO:0000313" key="2">
    <source>
        <dbReference type="EMBL" id="BCF92514.1"/>
    </source>
</evidence>
<dbReference type="Proteomes" id="UP000510888">
    <property type="component" value="Chromosome 2"/>
</dbReference>
<protein>
    <submittedName>
        <fullName evidence="2">Nucleoside-diphosphate sugar epimerase</fullName>
    </submittedName>
</protein>
<dbReference type="EMBL" id="AP023175">
    <property type="protein sequence ID" value="BCF92514.1"/>
    <property type="molecule type" value="Genomic_DNA"/>
</dbReference>
<dbReference type="InterPro" id="IPR051604">
    <property type="entry name" value="Ergot_Alk_Oxidoreductase"/>
</dbReference>
<evidence type="ECO:0000313" key="3">
    <source>
        <dbReference type="Proteomes" id="UP000510888"/>
    </source>
</evidence>
<proteinExistence type="predicted"/>
<dbReference type="PANTHER" id="PTHR43162:SF1">
    <property type="entry name" value="PRESTALK A DIFFERENTIATION PROTEIN A"/>
    <property type="match status" value="1"/>
</dbReference>
<dbReference type="RefSeq" id="WP_180723658.1">
    <property type="nucleotide sequence ID" value="NZ_AP023175.1"/>
</dbReference>
<reference evidence="2 3" key="1">
    <citation type="journal article" date="2020" name="Genes (Basel)">
        <title>Genomic Comparison of Insect Gut Symbionts from Divergent Burkholderia Subclades.</title>
        <authorList>
            <person name="Takeshita K."/>
            <person name="Kikuchi Y."/>
        </authorList>
    </citation>
    <scope>NUCLEOTIDE SEQUENCE [LARGE SCALE GENOMIC DNA]</scope>
    <source>
        <strain evidence="2 3">PGU16</strain>
    </source>
</reference>
<dbReference type="PANTHER" id="PTHR43162">
    <property type="match status" value="1"/>
</dbReference>
<dbReference type="Gene3D" id="3.40.50.720">
    <property type="entry name" value="NAD(P)-binding Rossmann-like Domain"/>
    <property type="match status" value="1"/>
</dbReference>
<dbReference type="AlphaFoldDB" id="A0A7I8BUW2"/>
<keyword evidence="3" id="KW-1185">Reference proteome</keyword>
<sequence length="285" mass="31202">MYAITGITGQVGGVVARTLLAQGKNVRAVVRSEEKGAPWAAQGCDVALAEMHDRDALRRAFEGAEGVFVLLPPVFDPSPDFSESRRNIAALRVALSEARPTRVVVLSTIGAQAAQPNLLNQLGIMEQELGTLPMPVVFLRAAWFFENFVWDVEPARETGVIPSFLQPLDKPVPMVATDDIGRVAAALLQDAWEGARVVELEGPRRVTPDEIAAAFADALDRPVRMQLVPRDEWESLFRAQGMKNPLPRMQMIDGFNEGWIEFEAPSAVVKGDVAVEVVIRRLVRG</sequence>
<dbReference type="InterPro" id="IPR036291">
    <property type="entry name" value="NAD(P)-bd_dom_sf"/>
</dbReference>
<name>A0A7I8BUW2_9BURK</name>
<accession>A0A7I8BUW2</accession>
<dbReference type="KEGG" id="plad:PPGU16_55810"/>
<dbReference type="Pfam" id="PF05368">
    <property type="entry name" value="NmrA"/>
    <property type="match status" value="1"/>
</dbReference>
<evidence type="ECO:0000259" key="1">
    <source>
        <dbReference type="Pfam" id="PF05368"/>
    </source>
</evidence>
<feature type="domain" description="NmrA-like" evidence="1">
    <location>
        <begin position="3"/>
        <end position="236"/>
    </location>
</feature>
<dbReference type="Gene3D" id="3.90.25.10">
    <property type="entry name" value="UDP-galactose 4-epimerase, domain 1"/>
    <property type="match status" value="1"/>
</dbReference>
<dbReference type="SUPFAM" id="SSF51735">
    <property type="entry name" value="NAD(P)-binding Rossmann-fold domains"/>
    <property type="match status" value="1"/>
</dbReference>